<dbReference type="InterPro" id="IPR024520">
    <property type="entry name" value="DUF3558"/>
</dbReference>
<evidence type="ECO:0000256" key="2">
    <source>
        <dbReference type="SAM" id="SignalP"/>
    </source>
</evidence>
<dbReference type="EMBL" id="JBITYG010000007">
    <property type="protein sequence ID" value="MFI9103761.1"/>
    <property type="molecule type" value="Genomic_DNA"/>
</dbReference>
<keyword evidence="4" id="KW-1185">Reference proteome</keyword>
<dbReference type="Pfam" id="PF12079">
    <property type="entry name" value="DUF3558"/>
    <property type="match status" value="1"/>
</dbReference>
<feature type="compositionally biased region" description="Low complexity" evidence="1">
    <location>
        <begin position="22"/>
        <end position="43"/>
    </location>
</feature>
<name>A0ABW8CBF1_9ACTN</name>
<reference evidence="3 4" key="1">
    <citation type="submission" date="2024-10" db="EMBL/GenBank/DDBJ databases">
        <title>The Natural Products Discovery Center: Release of the First 8490 Sequenced Strains for Exploring Actinobacteria Biosynthetic Diversity.</title>
        <authorList>
            <person name="Kalkreuter E."/>
            <person name="Kautsar S.A."/>
            <person name="Yang D."/>
            <person name="Bader C.D."/>
            <person name="Teijaro C.N."/>
            <person name="Fluegel L."/>
            <person name="Davis C.M."/>
            <person name="Simpson J.R."/>
            <person name="Lauterbach L."/>
            <person name="Steele A.D."/>
            <person name="Gui C."/>
            <person name="Meng S."/>
            <person name="Li G."/>
            <person name="Viehrig K."/>
            <person name="Ye F."/>
            <person name="Su P."/>
            <person name="Kiefer A.F."/>
            <person name="Nichols A."/>
            <person name="Cepeda A.J."/>
            <person name="Yan W."/>
            <person name="Fan B."/>
            <person name="Jiang Y."/>
            <person name="Adhikari A."/>
            <person name="Zheng C.-J."/>
            <person name="Schuster L."/>
            <person name="Cowan T.M."/>
            <person name="Smanski M.J."/>
            <person name="Chevrette M.G."/>
            <person name="De Carvalho L.P.S."/>
            <person name="Shen B."/>
        </authorList>
    </citation>
    <scope>NUCLEOTIDE SEQUENCE [LARGE SCALE GENOMIC DNA]</scope>
    <source>
        <strain evidence="3 4">NPDC053399</strain>
    </source>
</reference>
<dbReference type="RefSeq" id="WP_399653234.1">
    <property type="nucleotide sequence ID" value="NZ_JBITYG010000007.1"/>
</dbReference>
<feature type="signal peptide" evidence="2">
    <location>
        <begin position="1"/>
        <end position="21"/>
    </location>
</feature>
<protein>
    <submittedName>
        <fullName evidence="3">DUF3558 family protein</fullName>
    </submittedName>
</protein>
<keyword evidence="2" id="KW-0732">Signal</keyword>
<proteinExistence type="predicted"/>
<sequence>MQKRHVAAATLMVIVSTGAAACGGSDSSSSSSPGKSTGSTGATKPAGGVPSIPKGPRTTLKGMDICHALKGESLTAIGVQPSDAKEGSESGRSSDSGCDWHSGGTEVQINGIVDMSVDLSVDQYGIQKKIDVLGFPGTAATAIGNSCDVSMQVNADELEVNVRNEGSSNPALQGGKACDVAKDFTRQVLTGITKK</sequence>
<evidence type="ECO:0000313" key="3">
    <source>
        <dbReference type="EMBL" id="MFI9103761.1"/>
    </source>
</evidence>
<gene>
    <name evidence="3" type="ORF">ACIGXA_24875</name>
</gene>
<evidence type="ECO:0000256" key="1">
    <source>
        <dbReference type="SAM" id="MobiDB-lite"/>
    </source>
</evidence>
<dbReference type="PROSITE" id="PS51257">
    <property type="entry name" value="PROKAR_LIPOPROTEIN"/>
    <property type="match status" value="1"/>
</dbReference>
<evidence type="ECO:0000313" key="4">
    <source>
        <dbReference type="Proteomes" id="UP001614394"/>
    </source>
</evidence>
<comment type="caution">
    <text evidence="3">The sequence shown here is derived from an EMBL/GenBank/DDBJ whole genome shotgun (WGS) entry which is preliminary data.</text>
</comment>
<dbReference type="Proteomes" id="UP001614394">
    <property type="component" value="Unassembled WGS sequence"/>
</dbReference>
<accession>A0ABW8CBF1</accession>
<feature type="region of interest" description="Disordered" evidence="1">
    <location>
        <begin position="77"/>
        <end position="103"/>
    </location>
</feature>
<feature type="chain" id="PRO_5046834903" evidence="2">
    <location>
        <begin position="22"/>
        <end position="195"/>
    </location>
</feature>
<organism evidence="3 4">
    <name type="scientific">Streptomyces fildesensis</name>
    <dbReference type="NCBI Taxonomy" id="375757"/>
    <lineage>
        <taxon>Bacteria</taxon>
        <taxon>Bacillati</taxon>
        <taxon>Actinomycetota</taxon>
        <taxon>Actinomycetes</taxon>
        <taxon>Kitasatosporales</taxon>
        <taxon>Streptomycetaceae</taxon>
        <taxon>Streptomyces</taxon>
    </lineage>
</organism>
<feature type="region of interest" description="Disordered" evidence="1">
    <location>
        <begin position="22"/>
        <end position="57"/>
    </location>
</feature>